<dbReference type="EMBL" id="OV170232">
    <property type="protein sequence ID" value="CAH0718050.1"/>
    <property type="molecule type" value="Genomic_DNA"/>
</dbReference>
<accession>A0A8J9Y9A3</accession>
<evidence type="ECO:0000313" key="2">
    <source>
        <dbReference type="Proteomes" id="UP000838878"/>
    </source>
</evidence>
<keyword evidence="2" id="KW-1185">Reference proteome</keyword>
<evidence type="ECO:0000313" key="1">
    <source>
        <dbReference type="EMBL" id="CAH0718050.1"/>
    </source>
</evidence>
<feature type="non-terminal residue" evidence="1">
    <location>
        <position position="108"/>
    </location>
</feature>
<protein>
    <submittedName>
        <fullName evidence="1">Uncharacterized protein</fullName>
    </submittedName>
</protein>
<gene>
    <name evidence="1" type="ORF">BINO364_LOCUS4591</name>
</gene>
<proteinExistence type="predicted"/>
<reference evidence="1" key="1">
    <citation type="submission" date="2021-12" db="EMBL/GenBank/DDBJ databases">
        <authorList>
            <person name="Martin H S."/>
        </authorList>
    </citation>
    <scope>NUCLEOTIDE SEQUENCE</scope>
</reference>
<dbReference type="Proteomes" id="UP000838878">
    <property type="component" value="Chromosome 12"/>
</dbReference>
<dbReference type="AlphaFoldDB" id="A0A8J9Y9A3"/>
<organism evidence="1 2">
    <name type="scientific">Brenthis ino</name>
    <name type="common">lesser marbled fritillary</name>
    <dbReference type="NCBI Taxonomy" id="405034"/>
    <lineage>
        <taxon>Eukaryota</taxon>
        <taxon>Metazoa</taxon>
        <taxon>Ecdysozoa</taxon>
        <taxon>Arthropoda</taxon>
        <taxon>Hexapoda</taxon>
        <taxon>Insecta</taxon>
        <taxon>Pterygota</taxon>
        <taxon>Neoptera</taxon>
        <taxon>Endopterygota</taxon>
        <taxon>Lepidoptera</taxon>
        <taxon>Glossata</taxon>
        <taxon>Ditrysia</taxon>
        <taxon>Papilionoidea</taxon>
        <taxon>Nymphalidae</taxon>
        <taxon>Heliconiinae</taxon>
        <taxon>Argynnini</taxon>
        <taxon>Brenthis</taxon>
    </lineage>
</organism>
<sequence length="108" mass="12426">MAPRRCTPVALMVTAVGHGSGFDLQREDTTVRVEAARPSPARTQYLTCDRSLRVWRLENDAQSHARCLRRRMCPECSTFNNLKDQVWFEGWMLKGRFRILDVKVTSAV</sequence>
<name>A0A8J9Y9A3_9NEOP</name>